<feature type="transmembrane region" description="Helical" evidence="6">
    <location>
        <begin position="63"/>
        <end position="83"/>
    </location>
</feature>
<gene>
    <name evidence="8" type="ORF">CYNAS_LOCUS18738</name>
</gene>
<comment type="caution">
    <text evidence="8">The sequence shown here is derived from an EMBL/GenBank/DDBJ whole genome shotgun (WGS) entry which is preliminary data.</text>
</comment>
<dbReference type="GO" id="GO:0008195">
    <property type="term" value="F:phosphatidate phosphatase activity"/>
    <property type="evidence" value="ECO:0007669"/>
    <property type="project" value="TreeGrafter"/>
</dbReference>
<dbReference type="InterPro" id="IPR000326">
    <property type="entry name" value="PAP2/HPO"/>
</dbReference>
<dbReference type="GO" id="GO:0046839">
    <property type="term" value="P:phospholipid dephosphorylation"/>
    <property type="evidence" value="ECO:0007669"/>
    <property type="project" value="TreeGrafter"/>
</dbReference>
<dbReference type="AlphaFoldDB" id="A0AA36MDT6"/>
<dbReference type="PANTHER" id="PTHR10165">
    <property type="entry name" value="LIPID PHOSPHATE PHOSPHATASE"/>
    <property type="match status" value="1"/>
</dbReference>
<feature type="domain" description="Phosphatidic acid phosphatase type 2/haloperoxidase" evidence="7">
    <location>
        <begin position="117"/>
        <end position="258"/>
    </location>
</feature>
<keyword evidence="5 6" id="KW-0472">Membrane</keyword>
<dbReference type="CDD" id="cd03384">
    <property type="entry name" value="PAP2_wunen"/>
    <property type="match status" value="1"/>
</dbReference>
<name>A0AA36MDT6_CYLNA</name>
<organism evidence="8 9">
    <name type="scientific">Cylicocyclus nassatus</name>
    <name type="common">Nematode worm</name>
    <dbReference type="NCBI Taxonomy" id="53992"/>
    <lineage>
        <taxon>Eukaryota</taxon>
        <taxon>Metazoa</taxon>
        <taxon>Ecdysozoa</taxon>
        <taxon>Nematoda</taxon>
        <taxon>Chromadorea</taxon>
        <taxon>Rhabditida</taxon>
        <taxon>Rhabditina</taxon>
        <taxon>Rhabditomorpha</taxon>
        <taxon>Strongyloidea</taxon>
        <taxon>Strongylidae</taxon>
        <taxon>Cylicocyclus</taxon>
    </lineage>
</organism>
<dbReference type="Gene3D" id="1.20.144.10">
    <property type="entry name" value="Phosphatidic acid phosphatase type 2/haloperoxidase"/>
    <property type="match status" value="1"/>
</dbReference>
<proteinExistence type="inferred from homology"/>
<comment type="subcellular location">
    <subcellularLocation>
        <location evidence="1">Membrane</location>
        <topology evidence="1">Multi-pass membrane protein</topology>
    </subcellularLocation>
</comment>
<dbReference type="GO" id="GO:0005886">
    <property type="term" value="C:plasma membrane"/>
    <property type="evidence" value="ECO:0007669"/>
    <property type="project" value="TreeGrafter"/>
</dbReference>
<protein>
    <recommendedName>
        <fullName evidence="7">Phosphatidic acid phosphatase type 2/haloperoxidase domain-containing protein</fullName>
    </recommendedName>
</protein>
<feature type="transmembrane region" description="Helical" evidence="6">
    <location>
        <begin position="243"/>
        <end position="262"/>
    </location>
</feature>
<reference evidence="8" key="1">
    <citation type="submission" date="2023-07" db="EMBL/GenBank/DDBJ databases">
        <authorList>
            <consortium name="CYATHOMIX"/>
        </authorList>
    </citation>
    <scope>NUCLEOTIDE SEQUENCE</scope>
    <source>
        <strain evidence="8">N/A</strain>
    </source>
</reference>
<evidence type="ECO:0000313" key="9">
    <source>
        <dbReference type="Proteomes" id="UP001176961"/>
    </source>
</evidence>
<keyword evidence="9" id="KW-1185">Reference proteome</keyword>
<sequence>MDEQVLDYELKQVNAYTLVADTALLIGFGLIGGLFVPMVLGTFHRGFFCNDQSIMYIYRSDTVTTTMLLMYAFLVMIMTITATESYRAKRQTPILNYRYKVGNTYIHTIFAQILRNFGYSIIGLVCVLVLTQITKCCVGRLRPHFLDVCRPLNFTCRSDQYYSDYICTGDPLMVEEARKSFFSGHSSISMYASTFSALYLLARVPRHSIGRVFLPVSQTALLAIGLLISLSRINDNKHHWSDVIIGILVGMSIAVYTCYVWAGMFAKQRKELLPTTRQHTDYRGTATSNSTHTISLQTNVQPERSNGIS</sequence>
<accession>A0AA36MDT6</accession>
<keyword evidence="4 6" id="KW-1133">Transmembrane helix</keyword>
<dbReference type="Pfam" id="PF01569">
    <property type="entry name" value="PAP2"/>
    <property type="match status" value="1"/>
</dbReference>
<dbReference type="GO" id="GO:0006644">
    <property type="term" value="P:phospholipid metabolic process"/>
    <property type="evidence" value="ECO:0007669"/>
    <property type="project" value="InterPro"/>
</dbReference>
<dbReference type="EMBL" id="CATQJL010000316">
    <property type="protein sequence ID" value="CAJ0606755.1"/>
    <property type="molecule type" value="Genomic_DNA"/>
</dbReference>
<dbReference type="SUPFAM" id="SSF48317">
    <property type="entry name" value="Acid phosphatase/Vanadium-dependent haloperoxidase"/>
    <property type="match status" value="1"/>
</dbReference>
<evidence type="ECO:0000256" key="1">
    <source>
        <dbReference type="ARBA" id="ARBA00004141"/>
    </source>
</evidence>
<dbReference type="InterPro" id="IPR036938">
    <property type="entry name" value="PAP2/HPO_sf"/>
</dbReference>
<dbReference type="Proteomes" id="UP001176961">
    <property type="component" value="Unassembled WGS sequence"/>
</dbReference>
<dbReference type="SMART" id="SM00014">
    <property type="entry name" value="acidPPc"/>
    <property type="match status" value="1"/>
</dbReference>
<evidence type="ECO:0000256" key="3">
    <source>
        <dbReference type="ARBA" id="ARBA00022692"/>
    </source>
</evidence>
<dbReference type="InterPro" id="IPR043216">
    <property type="entry name" value="PAP-like"/>
</dbReference>
<feature type="transmembrane region" description="Helical" evidence="6">
    <location>
        <begin position="212"/>
        <end position="231"/>
    </location>
</feature>
<evidence type="ECO:0000256" key="5">
    <source>
        <dbReference type="ARBA" id="ARBA00023136"/>
    </source>
</evidence>
<dbReference type="GO" id="GO:0007165">
    <property type="term" value="P:signal transduction"/>
    <property type="evidence" value="ECO:0007669"/>
    <property type="project" value="TreeGrafter"/>
</dbReference>
<dbReference type="PANTHER" id="PTHR10165:SF103">
    <property type="entry name" value="PHOSPHOLIPID PHOSPHATASE HOMOLOG 1.2 HOMOLOG"/>
    <property type="match status" value="1"/>
</dbReference>
<evidence type="ECO:0000313" key="8">
    <source>
        <dbReference type="EMBL" id="CAJ0606755.1"/>
    </source>
</evidence>
<comment type="similarity">
    <text evidence="2">Belongs to the PA-phosphatase related phosphoesterase family.</text>
</comment>
<evidence type="ECO:0000256" key="6">
    <source>
        <dbReference type="SAM" id="Phobius"/>
    </source>
</evidence>
<keyword evidence="3 6" id="KW-0812">Transmembrane</keyword>
<evidence type="ECO:0000256" key="2">
    <source>
        <dbReference type="ARBA" id="ARBA00008816"/>
    </source>
</evidence>
<evidence type="ECO:0000259" key="7">
    <source>
        <dbReference type="SMART" id="SM00014"/>
    </source>
</evidence>
<evidence type="ECO:0000256" key="4">
    <source>
        <dbReference type="ARBA" id="ARBA00022989"/>
    </source>
</evidence>
<feature type="transmembrane region" description="Helical" evidence="6">
    <location>
        <begin position="23"/>
        <end position="43"/>
    </location>
</feature>